<dbReference type="Proteomes" id="UP000007350">
    <property type="component" value="Unassembled WGS sequence"/>
</dbReference>
<dbReference type="EMBL" id="AHKC01007568">
    <property type="protein sequence ID" value="EKF38073.1"/>
    <property type="molecule type" value="Genomic_DNA"/>
</dbReference>
<organism evidence="2 3">
    <name type="scientific">Trypanosoma cruzi marinkellei</name>
    <dbReference type="NCBI Taxonomy" id="85056"/>
    <lineage>
        <taxon>Eukaryota</taxon>
        <taxon>Discoba</taxon>
        <taxon>Euglenozoa</taxon>
        <taxon>Kinetoplastea</taxon>
        <taxon>Metakinetoplastina</taxon>
        <taxon>Trypanosomatida</taxon>
        <taxon>Trypanosomatidae</taxon>
        <taxon>Trypanosoma</taxon>
        <taxon>Schizotrypanum</taxon>
    </lineage>
</organism>
<name>K2MS29_TRYCR</name>
<proteinExistence type="predicted"/>
<keyword evidence="2" id="KW-0808">Transferase</keyword>
<evidence type="ECO:0000313" key="3">
    <source>
        <dbReference type="Proteomes" id="UP000007350"/>
    </source>
</evidence>
<gene>
    <name evidence="2" type="ORF">MOQ_001722</name>
</gene>
<accession>K2MS29</accession>
<dbReference type="GO" id="GO:0016740">
    <property type="term" value="F:transferase activity"/>
    <property type="evidence" value="ECO:0007669"/>
    <property type="project" value="UniProtKB-KW"/>
</dbReference>
<evidence type="ECO:0000256" key="1">
    <source>
        <dbReference type="SAM" id="MobiDB-lite"/>
    </source>
</evidence>
<dbReference type="AlphaFoldDB" id="K2MS29"/>
<feature type="region of interest" description="Disordered" evidence="1">
    <location>
        <begin position="1"/>
        <end position="20"/>
    </location>
</feature>
<reference evidence="2 3" key="1">
    <citation type="journal article" date="2012" name="BMC Genomics">
        <title>Comparative genomic analysis of human infective Trypanosoma cruzi lineages with the bat-restricted subspecies T. cruzi marinkellei.</title>
        <authorList>
            <person name="Franzen O."/>
            <person name="Talavera-Lopez C."/>
            <person name="Ochaya S."/>
            <person name="Butler C.E."/>
            <person name="Messenger L.A."/>
            <person name="Lewis M.D."/>
            <person name="Llewellyn M.S."/>
            <person name="Marinkelle C.J."/>
            <person name="Tyler K.M."/>
            <person name="Miles M.A."/>
            <person name="Andersson B."/>
        </authorList>
    </citation>
    <scope>NUCLEOTIDE SEQUENCE [LARGE SCALE GENOMIC DNA]</scope>
    <source>
        <strain evidence="2 3">B7</strain>
    </source>
</reference>
<keyword evidence="3" id="KW-1185">Reference proteome</keyword>
<sequence>MPTWRMTQPPTPPSSPSYSPVPLTGRHCGTFPAMSWTRGRSETFSLFLVCPLWMWRNGSGAATCSG</sequence>
<protein>
    <submittedName>
        <fullName evidence="2">UDP-Gal or UDP-GlcNAc-dependent glycosyltransferase, putative</fullName>
    </submittedName>
</protein>
<evidence type="ECO:0000313" key="2">
    <source>
        <dbReference type="EMBL" id="EKF38073.1"/>
    </source>
</evidence>
<comment type="caution">
    <text evidence="2">The sequence shown here is derived from an EMBL/GenBank/DDBJ whole genome shotgun (WGS) entry which is preliminary data.</text>
</comment>
<feature type="non-terminal residue" evidence="2">
    <location>
        <position position="66"/>
    </location>
</feature>